<evidence type="ECO:0000256" key="8">
    <source>
        <dbReference type="RuleBase" id="RU368092"/>
    </source>
</evidence>
<comment type="caution">
    <text evidence="10">The sequence shown here is derived from an EMBL/GenBank/DDBJ whole genome shotgun (WGS) entry which is preliminary data.</text>
</comment>
<accession>A0A5N7J4G1</accession>
<dbReference type="InterPro" id="IPR004789">
    <property type="entry name" value="Acetalactate_synth_ssu"/>
</dbReference>
<dbReference type="GO" id="GO:0009097">
    <property type="term" value="P:isoleucine biosynthetic process"/>
    <property type="evidence" value="ECO:0007669"/>
    <property type="project" value="UniProtKB-UniRule"/>
</dbReference>
<reference evidence="11 13" key="2">
    <citation type="submission" date="2020-05" db="EMBL/GenBank/DDBJ databases">
        <title>Complete genome of Clostridium estertheticum subspecies estertheticum, isolated from Vacuum packed lamb meat from New Zealand imported to Switzerland.</title>
        <authorList>
            <person name="Wambui J."/>
            <person name="Stevens M.J.A."/>
            <person name="Stephan R."/>
        </authorList>
    </citation>
    <scope>NUCLEOTIDE SEQUENCE [LARGE SCALE GENOMIC DNA]</scope>
    <source>
        <strain evidence="11 13">CEST001</strain>
    </source>
</reference>
<dbReference type="GO" id="GO:0005829">
    <property type="term" value="C:cytosol"/>
    <property type="evidence" value="ECO:0007669"/>
    <property type="project" value="TreeGrafter"/>
</dbReference>
<reference evidence="10 12" key="1">
    <citation type="journal article" date="2019" name="Lett. Appl. Microbiol.">
        <title>A case of 'blown pack' spoilage of vacuum-packaged pork likely associated with Clostridium estertheticum in Canada.</title>
        <authorList>
            <person name="Zhang P."/>
            <person name="Ward P."/>
            <person name="McMullen L.M."/>
            <person name="Yang X."/>
        </authorList>
    </citation>
    <scope>NUCLEOTIDE SEQUENCE [LARGE SCALE GENOMIC DNA]</scope>
    <source>
        <strain evidence="10 12">MA19</strain>
    </source>
</reference>
<dbReference type="Pfam" id="PF22629">
    <property type="entry name" value="ACT_AHAS_ss"/>
    <property type="match status" value="1"/>
</dbReference>
<gene>
    <name evidence="10" type="primary">ilvN</name>
    <name evidence="10" type="ORF">E4V82_15810</name>
    <name evidence="11" type="ORF">HLQ16_22425</name>
</gene>
<keyword evidence="8 10" id="KW-0808">Transferase</keyword>
<sequence length="164" mass="18154">MISHVLSILVDNNPGVLTRVCSLFNRRGFNLDTVSSGHTEDEKLARITLLTKVRDDEGIDQIIKQIRKLEDVHKVEQLDNENSICKQMLFVKVKAEGNNRQEIINIGKIFGVSVIDVTPTTLIIQILGDNGKLCAFENLIKPFGILEIVGSGFIAMQRGAGVII</sequence>
<evidence type="ECO:0000256" key="5">
    <source>
        <dbReference type="ARBA" id="ARBA00022605"/>
    </source>
</evidence>
<comment type="pathway">
    <text evidence="2 8">Amino-acid biosynthesis; L-valine biosynthesis; L-valine from pyruvate: step 1/4.</text>
</comment>
<dbReference type="UniPathway" id="UPA00047">
    <property type="reaction ID" value="UER00055"/>
</dbReference>
<dbReference type="AlphaFoldDB" id="A0A5N7J4G1"/>
<dbReference type="PANTHER" id="PTHR30239:SF0">
    <property type="entry name" value="ACETOLACTATE SYNTHASE SMALL SUBUNIT 1, CHLOROPLASTIC"/>
    <property type="match status" value="1"/>
</dbReference>
<feature type="domain" description="ACT" evidence="9">
    <location>
        <begin position="5"/>
        <end position="80"/>
    </location>
</feature>
<keyword evidence="5 8" id="KW-0028">Amino-acid biosynthesis</keyword>
<evidence type="ECO:0000256" key="7">
    <source>
        <dbReference type="ARBA" id="ARBA00048670"/>
    </source>
</evidence>
<evidence type="ECO:0000313" key="11">
    <source>
        <dbReference type="EMBL" id="NNU78646.1"/>
    </source>
</evidence>
<dbReference type="EC" id="2.2.1.6" evidence="8"/>
<dbReference type="InterPro" id="IPR054480">
    <property type="entry name" value="AHAS_small-like_ACT"/>
</dbReference>
<dbReference type="Gene3D" id="3.30.70.1150">
    <property type="entry name" value="ACT-like. Chain A, domain 2"/>
    <property type="match status" value="1"/>
</dbReference>
<proteinExistence type="inferred from homology"/>
<dbReference type="GeneID" id="83594077"/>
<dbReference type="RefSeq" id="WP_084647497.1">
    <property type="nucleotide sequence ID" value="NZ_CP077615.1"/>
</dbReference>
<dbReference type="InterPro" id="IPR039557">
    <property type="entry name" value="AHAS_ACT"/>
</dbReference>
<comment type="function">
    <text evidence="8">Catalyzes the conversion of 2 pyruvate molecules into acetolactate in the first common step of the biosynthetic pathway of the branched-amino acids such as leucine, isoleucine, and valine.</text>
</comment>
<dbReference type="Proteomes" id="UP000531659">
    <property type="component" value="Unassembled WGS sequence"/>
</dbReference>
<dbReference type="PROSITE" id="PS51671">
    <property type="entry name" value="ACT"/>
    <property type="match status" value="1"/>
</dbReference>
<dbReference type="NCBIfam" id="NF008864">
    <property type="entry name" value="PRK11895.1"/>
    <property type="match status" value="1"/>
</dbReference>
<dbReference type="GO" id="GO:1990610">
    <property type="term" value="F:acetolactate synthase regulator activity"/>
    <property type="evidence" value="ECO:0007669"/>
    <property type="project" value="UniProtKB-UniRule"/>
</dbReference>
<evidence type="ECO:0000313" key="10">
    <source>
        <dbReference type="EMBL" id="MPQ63573.1"/>
    </source>
</evidence>
<evidence type="ECO:0000313" key="13">
    <source>
        <dbReference type="Proteomes" id="UP000531659"/>
    </source>
</evidence>
<evidence type="ECO:0000256" key="4">
    <source>
        <dbReference type="ARBA" id="ARBA00011744"/>
    </source>
</evidence>
<comment type="similarity">
    <text evidence="3 8">Belongs to the acetolactate synthase small subunit family.</text>
</comment>
<organism evidence="10 12">
    <name type="scientific">Clostridium estertheticum</name>
    <dbReference type="NCBI Taxonomy" id="238834"/>
    <lineage>
        <taxon>Bacteria</taxon>
        <taxon>Bacillati</taxon>
        <taxon>Bacillota</taxon>
        <taxon>Clostridia</taxon>
        <taxon>Eubacteriales</taxon>
        <taxon>Clostridiaceae</taxon>
        <taxon>Clostridium</taxon>
    </lineage>
</organism>
<dbReference type="GO" id="GO:0003984">
    <property type="term" value="F:acetolactate synthase activity"/>
    <property type="evidence" value="ECO:0007669"/>
    <property type="project" value="UniProtKB-UniRule"/>
</dbReference>
<evidence type="ECO:0000256" key="3">
    <source>
        <dbReference type="ARBA" id="ARBA00006341"/>
    </source>
</evidence>
<dbReference type="Pfam" id="PF10369">
    <property type="entry name" value="ALS_ss_C"/>
    <property type="match status" value="1"/>
</dbReference>
<comment type="pathway">
    <text evidence="1 8">Amino-acid biosynthesis; L-isoleucine biosynthesis; L-isoleucine from 2-oxobutanoate: step 1/4.</text>
</comment>
<dbReference type="InterPro" id="IPR045865">
    <property type="entry name" value="ACT-like_dom_sf"/>
</dbReference>
<dbReference type="CDD" id="cd04878">
    <property type="entry name" value="ACT_AHAS"/>
    <property type="match status" value="1"/>
</dbReference>
<comment type="subunit">
    <text evidence="4 8">Dimer of large and small chains.</text>
</comment>
<dbReference type="GO" id="GO:0009099">
    <property type="term" value="P:L-valine biosynthetic process"/>
    <property type="evidence" value="ECO:0007669"/>
    <property type="project" value="UniProtKB-UniRule"/>
</dbReference>
<protein>
    <recommendedName>
        <fullName evidence="8">Acetolactate synthase small subunit</fullName>
        <shortName evidence="8">AHAS</shortName>
        <shortName evidence="8">ALS</shortName>
        <ecNumber evidence="8">2.2.1.6</ecNumber>
    </recommendedName>
    <alternativeName>
        <fullName evidence="8">Acetohydroxy-acid synthase small subunit</fullName>
    </alternativeName>
</protein>
<dbReference type="InterPro" id="IPR019455">
    <property type="entry name" value="Acetolactate_synth_ssu_C"/>
</dbReference>
<evidence type="ECO:0000256" key="2">
    <source>
        <dbReference type="ARBA" id="ARBA00005025"/>
    </source>
</evidence>
<dbReference type="SUPFAM" id="SSF55021">
    <property type="entry name" value="ACT-like"/>
    <property type="match status" value="2"/>
</dbReference>
<evidence type="ECO:0000259" key="9">
    <source>
        <dbReference type="PROSITE" id="PS51671"/>
    </source>
</evidence>
<dbReference type="Proteomes" id="UP000342249">
    <property type="component" value="Unassembled WGS sequence"/>
</dbReference>
<dbReference type="PANTHER" id="PTHR30239">
    <property type="entry name" value="ACETOLACTATE SYNTHASE SMALL SUBUNIT"/>
    <property type="match status" value="1"/>
</dbReference>
<dbReference type="InterPro" id="IPR002912">
    <property type="entry name" value="ACT_dom"/>
</dbReference>
<name>A0A5N7J4G1_9CLOT</name>
<dbReference type="NCBIfam" id="TIGR00119">
    <property type="entry name" value="acolac_sm"/>
    <property type="match status" value="1"/>
</dbReference>
<evidence type="ECO:0000256" key="1">
    <source>
        <dbReference type="ARBA" id="ARBA00004974"/>
    </source>
</evidence>
<dbReference type="UniPathway" id="UPA00049">
    <property type="reaction ID" value="UER00059"/>
</dbReference>
<evidence type="ECO:0000313" key="12">
    <source>
        <dbReference type="Proteomes" id="UP000342249"/>
    </source>
</evidence>
<dbReference type="InterPro" id="IPR027271">
    <property type="entry name" value="Acetolactate_synth/TF_NikR_C"/>
</dbReference>
<dbReference type="Gene3D" id="3.30.70.260">
    <property type="match status" value="1"/>
</dbReference>
<evidence type="ECO:0000256" key="6">
    <source>
        <dbReference type="ARBA" id="ARBA00023304"/>
    </source>
</evidence>
<keyword evidence="6 8" id="KW-0100">Branched-chain amino acid biosynthesis</keyword>
<dbReference type="EMBL" id="SPSF01000035">
    <property type="protein sequence ID" value="MPQ63573.1"/>
    <property type="molecule type" value="Genomic_DNA"/>
</dbReference>
<comment type="catalytic activity">
    <reaction evidence="7 8">
        <text>2 pyruvate + H(+) = (2S)-2-acetolactate + CO2</text>
        <dbReference type="Rhea" id="RHEA:25249"/>
        <dbReference type="ChEBI" id="CHEBI:15361"/>
        <dbReference type="ChEBI" id="CHEBI:15378"/>
        <dbReference type="ChEBI" id="CHEBI:16526"/>
        <dbReference type="ChEBI" id="CHEBI:58476"/>
        <dbReference type="EC" id="2.2.1.6"/>
    </reaction>
</comment>
<dbReference type="EMBL" id="JABEYB010000029">
    <property type="protein sequence ID" value="NNU78646.1"/>
    <property type="molecule type" value="Genomic_DNA"/>
</dbReference>